<dbReference type="NCBIfam" id="TIGR01764">
    <property type="entry name" value="excise"/>
    <property type="match status" value="1"/>
</dbReference>
<dbReference type="EMBL" id="FONN01000007">
    <property type="protein sequence ID" value="SFE82810.1"/>
    <property type="molecule type" value="Genomic_DNA"/>
</dbReference>
<proteinExistence type="predicted"/>
<sequence>MSADISYTTEEIAKLLKISKLTVYDLIKKGELPSYRVGKQIRIDASDLEAYKLRAKGLQANAPAGKTMAFQPQGTPYAHAQDLSDRSAASYNAGGGGGRPIVITGQDMSLDILAKHIEREGLGVRPLRSYVGSMDSLVSMYKGESDIVSTHLLDGDTGEYNVPYIRKLLIGAPYIVVHLLTRSAGLFVQQGNPLKLASWADLVKPGLRLINRERGAGARVLLDEQLRLHNIPAASIVGYDQEQTNHLGVAAQVASGEADVGIGTERAAAVVSRITYIPLIQEQYDLVMLKKPDNQVFIDAVIRILQSQSFKQELGAITGYDLTRTGEIVAES</sequence>
<evidence type="ECO:0000259" key="2">
    <source>
        <dbReference type="Pfam" id="PF12728"/>
    </source>
</evidence>
<dbReference type="Proteomes" id="UP000183410">
    <property type="component" value="Unassembled WGS sequence"/>
</dbReference>
<feature type="domain" description="Helix-turn-helix" evidence="2">
    <location>
        <begin position="7"/>
        <end position="53"/>
    </location>
</feature>
<evidence type="ECO:0000313" key="4">
    <source>
        <dbReference type="Proteomes" id="UP000183410"/>
    </source>
</evidence>
<accession>A0A1I2DSA8</accession>
<dbReference type="RefSeq" id="WP_046234590.1">
    <property type="nucleotide sequence ID" value="NZ_FONN01000007.1"/>
</dbReference>
<dbReference type="SUPFAM" id="SSF46955">
    <property type="entry name" value="Putative DNA-binding domain"/>
    <property type="match status" value="1"/>
</dbReference>
<reference evidence="4" key="1">
    <citation type="submission" date="2016-10" db="EMBL/GenBank/DDBJ databases">
        <authorList>
            <person name="Varghese N."/>
            <person name="Submissions S."/>
        </authorList>
    </citation>
    <scope>NUCLEOTIDE SEQUENCE [LARGE SCALE GENOMIC DNA]</scope>
    <source>
        <strain evidence="4">CGMCC 1.10223</strain>
    </source>
</reference>
<dbReference type="GO" id="GO:0003677">
    <property type="term" value="F:DNA binding"/>
    <property type="evidence" value="ECO:0007669"/>
    <property type="project" value="InterPro"/>
</dbReference>
<dbReference type="SUPFAM" id="SSF53850">
    <property type="entry name" value="Periplasmic binding protein-like II"/>
    <property type="match status" value="1"/>
</dbReference>
<dbReference type="PANTHER" id="PTHR38431:SF1">
    <property type="entry name" value="BLL2305 PROTEIN"/>
    <property type="match status" value="1"/>
</dbReference>
<dbReference type="PANTHER" id="PTHR38431">
    <property type="entry name" value="BLL2305 PROTEIN"/>
    <property type="match status" value="1"/>
</dbReference>
<dbReference type="AlphaFoldDB" id="A0A1I2DSA8"/>
<dbReference type="InterPro" id="IPR041657">
    <property type="entry name" value="HTH_17"/>
</dbReference>
<dbReference type="Gene3D" id="3.40.190.10">
    <property type="entry name" value="Periplasmic binding protein-like II"/>
    <property type="match status" value="1"/>
</dbReference>
<dbReference type="InterPro" id="IPR024370">
    <property type="entry name" value="PBP_domain"/>
</dbReference>
<dbReference type="Pfam" id="PF12727">
    <property type="entry name" value="PBP_like"/>
    <property type="match status" value="1"/>
</dbReference>
<protein>
    <submittedName>
        <fullName evidence="3">Putative molybdopterin biosynthesis protein</fullName>
    </submittedName>
</protein>
<dbReference type="InterPro" id="IPR010093">
    <property type="entry name" value="SinI_DNA-bd"/>
</dbReference>
<keyword evidence="4" id="KW-1185">Reference proteome</keyword>
<gene>
    <name evidence="3" type="ORF">SAMN04487969_107168</name>
</gene>
<feature type="domain" description="PBP" evidence="1">
    <location>
        <begin position="115"/>
        <end position="305"/>
    </location>
</feature>
<evidence type="ECO:0000259" key="1">
    <source>
        <dbReference type="Pfam" id="PF12727"/>
    </source>
</evidence>
<dbReference type="Pfam" id="PF12728">
    <property type="entry name" value="HTH_17"/>
    <property type="match status" value="1"/>
</dbReference>
<organism evidence="3 4">
    <name type="scientific">Paenibacillus algorifonticola</name>
    <dbReference type="NCBI Taxonomy" id="684063"/>
    <lineage>
        <taxon>Bacteria</taxon>
        <taxon>Bacillati</taxon>
        <taxon>Bacillota</taxon>
        <taxon>Bacilli</taxon>
        <taxon>Bacillales</taxon>
        <taxon>Paenibacillaceae</taxon>
        <taxon>Paenibacillus</taxon>
    </lineage>
</organism>
<evidence type="ECO:0000313" key="3">
    <source>
        <dbReference type="EMBL" id="SFE82810.1"/>
    </source>
</evidence>
<dbReference type="InterPro" id="IPR009061">
    <property type="entry name" value="DNA-bd_dom_put_sf"/>
</dbReference>
<name>A0A1I2DSA8_9BACL</name>
<dbReference type="OrthoDB" id="9805928at2"/>